<feature type="region of interest" description="Disordered" evidence="1">
    <location>
        <begin position="53"/>
        <end position="86"/>
    </location>
</feature>
<dbReference type="AlphaFoldDB" id="A0A5J4L022"/>
<sequence length="86" mass="9213">MSRRRPSRPAQADEATGKTTAQASRQALHMAACEAAEWRVRRCAVERVPAVPGPASLCRATHGRPEGERAAGCGRQTGEMRGRSAD</sequence>
<comment type="caution">
    <text evidence="2">The sequence shown here is derived from an EMBL/GenBank/DDBJ whole genome shotgun (WGS) entry which is preliminary data.</text>
</comment>
<proteinExistence type="predicted"/>
<dbReference type="EMBL" id="BLAG01000004">
    <property type="protein sequence ID" value="GES27747.1"/>
    <property type="molecule type" value="Genomic_DNA"/>
</dbReference>
<dbReference type="Proteomes" id="UP000325598">
    <property type="component" value="Unassembled WGS sequence"/>
</dbReference>
<keyword evidence="3" id="KW-1185">Reference proteome</keyword>
<accession>A0A5J4L022</accession>
<evidence type="ECO:0000313" key="3">
    <source>
        <dbReference type="Proteomes" id="UP000325598"/>
    </source>
</evidence>
<evidence type="ECO:0000313" key="2">
    <source>
        <dbReference type="EMBL" id="GES27747.1"/>
    </source>
</evidence>
<evidence type="ECO:0000256" key="1">
    <source>
        <dbReference type="SAM" id="MobiDB-lite"/>
    </source>
</evidence>
<protein>
    <submittedName>
        <fullName evidence="2">Uncharacterized protein</fullName>
    </submittedName>
</protein>
<reference evidence="2 3" key="1">
    <citation type="submission" date="2019-10" db="EMBL/GenBank/DDBJ databases">
        <title>Whole genome shotgun sequence of Streptomyces angustmyceticus NBRC 3934.</title>
        <authorList>
            <person name="Hosoyama A."/>
            <person name="Ichikawa N."/>
            <person name="Kimura A."/>
            <person name="Kitahashi Y."/>
            <person name="Komaki H."/>
            <person name="Uohara A."/>
        </authorList>
    </citation>
    <scope>NUCLEOTIDE SEQUENCE [LARGE SCALE GENOMIC DNA]</scope>
    <source>
        <strain evidence="2 3">NBRC 3934</strain>
    </source>
</reference>
<organism evidence="2 3">
    <name type="scientific">Streptomyces angustmyceticus</name>
    <dbReference type="NCBI Taxonomy" id="285578"/>
    <lineage>
        <taxon>Bacteria</taxon>
        <taxon>Bacillati</taxon>
        <taxon>Actinomycetota</taxon>
        <taxon>Actinomycetes</taxon>
        <taxon>Kitasatosporales</taxon>
        <taxon>Streptomycetaceae</taxon>
        <taxon>Streptomyces</taxon>
    </lineage>
</organism>
<gene>
    <name evidence="2" type="ORF">San01_02340</name>
</gene>
<name>A0A5J4L022_9ACTN</name>
<feature type="region of interest" description="Disordered" evidence="1">
    <location>
        <begin position="1"/>
        <end position="23"/>
    </location>
</feature>